<gene>
    <name evidence="2" type="ORF">E2C01_006546</name>
</gene>
<proteinExistence type="predicted"/>
<comment type="caution">
    <text evidence="2">The sequence shown here is derived from an EMBL/GenBank/DDBJ whole genome shotgun (WGS) entry which is preliminary data.</text>
</comment>
<evidence type="ECO:0000256" key="1">
    <source>
        <dbReference type="SAM" id="MobiDB-lite"/>
    </source>
</evidence>
<accession>A0A5B7CWK1</accession>
<keyword evidence="3" id="KW-1185">Reference proteome</keyword>
<organism evidence="2 3">
    <name type="scientific">Portunus trituberculatus</name>
    <name type="common">Swimming crab</name>
    <name type="synonym">Neptunus trituberculatus</name>
    <dbReference type="NCBI Taxonomy" id="210409"/>
    <lineage>
        <taxon>Eukaryota</taxon>
        <taxon>Metazoa</taxon>
        <taxon>Ecdysozoa</taxon>
        <taxon>Arthropoda</taxon>
        <taxon>Crustacea</taxon>
        <taxon>Multicrustacea</taxon>
        <taxon>Malacostraca</taxon>
        <taxon>Eumalacostraca</taxon>
        <taxon>Eucarida</taxon>
        <taxon>Decapoda</taxon>
        <taxon>Pleocyemata</taxon>
        <taxon>Brachyura</taxon>
        <taxon>Eubrachyura</taxon>
        <taxon>Portunoidea</taxon>
        <taxon>Portunidae</taxon>
        <taxon>Portuninae</taxon>
        <taxon>Portunus</taxon>
    </lineage>
</organism>
<evidence type="ECO:0000313" key="2">
    <source>
        <dbReference type="EMBL" id="MPC13799.1"/>
    </source>
</evidence>
<sequence length="174" mass="19134">MSSALVKCMNSDKRKQSIHADHHTSAGTCYHQVNTYPLHQTTATHLLLIHVETAVGVFRGEQQQQRHAEHKRCIQDVTHIEDIKYWILPYLNDLTQVQQPREYHQAPPRQPHQTRLTPLKPAGRPGSGSDAVCSVGSSAGCSVGIGVACVIAGNFILGAIWGAEQEGSEAEHEE</sequence>
<dbReference type="AlphaFoldDB" id="A0A5B7CWK1"/>
<reference evidence="2 3" key="1">
    <citation type="submission" date="2019-05" db="EMBL/GenBank/DDBJ databases">
        <title>Another draft genome of Portunus trituberculatus and its Hox gene families provides insights of decapod evolution.</title>
        <authorList>
            <person name="Jeong J.-H."/>
            <person name="Song I."/>
            <person name="Kim S."/>
            <person name="Choi T."/>
            <person name="Kim D."/>
            <person name="Ryu S."/>
            <person name="Kim W."/>
        </authorList>
    </citation>
    <scope>NUCLEOTIDE SEQUENCE [LARGE SCALE GENOMIC DNA]</scope>
    <source>
        <tissue evidence="2">Muscle</tissue>
    </source>
</reference>
<dbReference type="EMBL" id="VSRR010000306">
    <property type="protein sequence ID" value="MPC13799.1"/>
    <property type="molecule type" value="Genomic_DNA"/>
</dbReference>
<dbReference type="Proteomes" id="UP000324222">
    <property type="component" value="Unassembled WGS sequence"/>
</dbReference>
<evidence type="ECO:0000313" key="3">
    <source>
        <dbReference type="Proteomes" id="UP000324222"/>
    </source>
</evidence>
<name>A0A5B7CWK1_PORTR</name>
<feature type="region of interest" description="Disordered" evidence="1">
    <location>
        <begin position="101"/>
        <end position="128"/>
    </location>
</feature>
<protein>
    <submittedName>
        <fullName evidence="2">Uncharacterized protein</fullName>
    </submittedName>
</protein>